<dbReference type="SUPFAM" id="SSF56112">
    <property type="entry name" value="Protein kinase-like (PK-like)"/>
    <property type="match status" value="1"/>
</dbReference>
<evidence type="ECO:0000313" key="19">
    <source>
        <dbReference type="EMBL" id="GAA0145559.1"/>
    </source>
</evidence>
<gene>
    <name evidence="19" type="ORF">LIER_05730</name>
</gene>
<evidence type="ECO:0000259" key="18">
    <source>
        <dbReference type="PROSITE" id="PS50011"/>
    </source>
</evidence>
<dbReference type="PROSITE" id="PS00108">
    <property type="entry name" value="PROTEIN_KINASE_ST"/>
    <property type="match status" value="1"/>
</dbReference>
<evidence type="ECO:0000256" key="16">
    <source>
        <dbReference type="PROSITE-ProRule" id="PRU10141"/>
    </source>
</evidence>
<dbReference type="FunFam" id="1.10.510.10:FF:000287">
    <property type="entry name" value="probable LRR receptor-like serine/threonine-protein kinase RKF3"/>
    <property type="match status" value="1"/>
</dbReference>
<dbReference type="InterPro" id="IPR052059">
    <property type="entry name" value="CR_Ser/Thr_kinase"/>
</dbReference>
<dbReference type="Pfam" id="PF07714">
    <property type="entry name" value="PK_Tyr_Ser-Thr"/>
    <property type="match status" value="1"/>
</dbReference>
<dbReference type="PANTHER" id="PTHR47973">
    <property type="entry name" value="CYSTEINE-RICH RECEPTOR-LIKE PROTEIN KINASE 3"/>
    <property type="match status" value="1"/>
</dbReference>
<dbReference type="InterPro" id="IPR008271">
    <property type="entry name" value="Ser/Thr_kinase_AS"/>
</dbReference>
<comment type="catalytic activity">
    <reaction evidence="15">
        <text>L-seryl-[protein] + ATP = O-phospho-L-seryl-[protein] + ADP + H(+)</text>
        <dbReference type="Rhea" id="RHEA:17989"/>
        <dbReference type="Rhea" id="RHEA-COMP:9863"/>
        <dbReference type="Rhea" id="RHEA-COMP:11604"/>
        <dbReference type="ChEBI" id="CHEBI:15378"/>
        <dbReference type="ChEBI" id="CHEBI:29999"/>
        <dbReference type="ChEBI" id="CHEBI:30616"/>
        <dbReference type="ChEBI" id="CHEBI:83421"/>
        <dbReference type="ChEBI" id="CHEBI:456216"/>
        <dbReference type="EC" id="2.7.11.1"/>
    </reaction>
</comment>
<comment type="subcellular location">
    <subcellularLocation>
        <location evidence="1">Membrane</location>
        <topology evidence="1">Single-pass type I membrane protein</topology>
    </subcellularLocation>
</comment>
<dbReference type="GO" id="GO:0005524">
    <property type="term" value="F:ATP binding"/>
    <property type="evidence" value="ECO:0007669"/>
    <property type="project" value="UniProtKB-UniRule"/>
</dbReference>
<evidence type="ECO:0000256" key="12">
    <source>
        <dbReference type="ARBA" id="ARBA00023170"/>
    </source>
</evidence>
<dbReference type="Gene3D" id="3.30.200.20">
    <property type="entry name" value="Phosphorylase Kinase, domain 1"/>
    <property type="match status" value="1"/>
</dbReference>
<keyword evidence="9 16" id="KW-0067">ATP-binding</keyword>
<dbReference type="Proteomes" id="UP001454036">
    <property type="component" value="Unassembled WGS sequence"/>
</dbReference>
<evidence type="ECO:0000256" key="2">
    <source>
        <dbReference type="ARBA" id="ARBA00012513"/>
    </source>
</evidence>
<evidence type="ECO:0000256" key="3">
    <source>
        <dbReference type="ARBA" id="ARBA00022527"/>
    </source>
</evidence>
<dbReference type="InterPro" id="IPR000719">
    <property type="entry name" value="Prot_kinase_dom"/>
</dbReference>
<dbReference type="EMBL" id="BAABME010000801">
    <property type="protein sequence ID" value="GAA0145559.1"/>
    <property type="molecule type" value="Genomic_DNA"/>
</dbReference>
<keyword evidence="6" id="KW-0732">Signal</keyword>
<evidence type="ECO:0000256" key="13">
    <source>
        <dbReference type="ARBA" id="ARBA00023180"/>
    </source>
</evidence>
<keyword evidence="10 17" id="KW-1133">Transmembrane helix</keyword>
<feature type="domain" description="Protein kinase" evidence="18">
    <location>
        <begin position="301"/>
        <end position="585"/>
    </location>
</feature>
<dbReference type="PROSITE" id="PS50011">
    <property type="entry name" value="PROTEIN_KINASE_DOM"/>
    <property type="match status" value="1"/>
</dbReference>
<proteinExistence type="predicted"/>
<dbReference type="InterPro" id="IPR017441">
    <property type="entry name" value="Protein_kinase_ATP_BS"/>
</dbReference>
<dbReference type="GO" id="GO:0016020">
    <property type="term" value="C:membrane"/>
    <property type="evidence" value="ECO:0007669"/>
    <property type="project" value="UniProtKB-SubCell"/>
</dbReference>
<evidence type="ECO:0000256" key="11">
    <source>
        <dbReference type="ARBA" id="ARBA00023136"/>
    </source>
</evidence>
<dbReference type="Gene3D" id="1.10.510.10">
    <property type="entry name" value="Transferase(Phosphotransferase) domain 1"/>
    <property type="match status" value="1"/>
</dbReference>
<evidence type="ECO:0000256" key="8">
    <source>
        <dbReference type="ARBA" id="ARBA00022777"/>
    </source>
</evidence>
<dbReference type="InterPro" id="IPR011009">
    <property type="entry name" value="Kinase-like_dom_sf"/>
</dbReference>
<keyword evidence="5 17" id="KW-0812">Transmembrane</keyword>
<evidence type="ECO:0000256" key="15">
    <source>
        <dbReference type="ARBA" id="ARBA00048679"/>
    </source>
</evidence>
<reference evidence="19 20" key="1">
    <citation type="submission" date="2024-01" db="EMBL/GenBank/DDBJ databases">
        <title>The complete chloroplast genome sequence of Lithospermum erythrorhizon: insights into the phylogenetic relationship among Boraginaceae species and the maternal lineages of purple gromwells.</title>
        <authorList>
            <person name="Okada T."/>
            <person name="Watanabe K."/>
        </authorList>
    </citation>
    <scope>NUCLEOTIDE SEQUENCE [LARGE SCALE GENOMIC DNA]</scope>
</reference>
<dbReference type="PROSITE" id="PS00107">
    <property type="entry name" value="PROTEIN_KINASE_ATP"/>
    <property type="match status" value="1"/>
</dbReference>
<keyword evidence="12" id="KW-0675">Receptor</keyword>
<dbReference type="CDD" id="cd14066">
    <property type="entry name" value="STKc_IRAK"/>
    <property type="match status" value="1"/>
</dbReference>
<keyword evidence="4" id="KW-0808">Transferase</keyword>
<evidence type="ECO:0000256" key="6">
    <source>
        <dbReference type="ARBA" id="ARBA00022729"/>
    </source>
</evidence>
<evidence type="ECO:0000313" key="20">
    <source>
        <dbReference type="Proteomes" id="UP001454036"/>
    </source>
</evidence>
<dbReference type="FunFam" id="3.30.200.20:FF:000015">
    <property type="entry name" value="Somatic embryogenesis receptor kinase 1"/>
    <property type="match status" value="1"/>
</dbReference>
<dbReference type="GO" id="GO:0004674">
    <property type="term" value="F:protein serine/threonine kinase activity"/>
    <property type="evidence" value="ECO:0007669"/>
    <property type="project" value="UniProtKB-KW"/>
</dbReference>
<dbReference type="Pfam" id="PF19160">
    <property type="entry name" value="SPARK"/>
    <property type="match status" value="1"/>
</dbReference>
<comment type="catalytic activity">
    <reaction evidence="14">
        <text>L-threonyl-[protein] + ATP = O-phospho-L-threonyl-[protein] + ADP + H(+)</text>
        <dbReference type="Rhea" id="RHEA:46608"/>
        <dbReference type="Rhea" id="RHEA-COMP:11060"/>
        <dbReference type="Rhea" id="RHEA-COMP:11605"/>
        <dbReference type="ChEBI" id="CHEBI:15378"/>
        <dbReference type="ChEBI" id="CHEBI:30013"/>
        <dbReference type="ChEBI" id="CHEBI:30616"/>
        <dbReference type="ChEBI" id="CHEBI:61977"/>
        <dbReference type="ChEBI" id="CHEBI:456216"/>
        <dbReference type="EC" id="2.7.11.1"/>
    </reaction>
</comment>
<evidence type="ECO:0000256" key="10">
    <source>
        <dbReference type="ARBA" id="ARBA00022989"/>
    </source>
</evidence>
<keyword evidence="7 16" id="KW-0547">Nucleotide-binding</keyword>
<dbReference type="InterPro" id="IPR043891">
    <property type="entry name" value="SPARK"/>
</dbReference>
<evidence type="ECO:0000256" key="4">
    <source>
        <dbReference type="ARBA" id="ARBA00022679"/>
    </source>
</evidence>
<keyword evidence="3" id="KW-0723">Serine/threonine-protein kinase</keyword>
<dbReference type="InterPro" id="IPR001245">
    <property type="entry name" value="Ser-Thr/Tyr_kinase_cat_dom"/>
</dbReference>
<sequence>MSPKLLFFIIVFHYIFVYISSFHIPYRTLLQTGGSASCPLDFNVLRAVSGGLPPPVVDTPTRCGYIIAGVHIVEAEYFRLNNSFIPPVDSAESCFQGLQNVVNEFMPNFDLQSSCGFNPTWIVQGCLNITNRTEFESVLPVDVLNDVILRCNSSLNGSACSDCSSSLQNITSSYFTGDSTGSITSCRDYGSIYAASLGRRDRPIDRTTVSCLFSLDFARFDRAGTSSDNKRRRIIIGVSVGSSVVVCLLVILLLWRKLRRNLRLQNRSESGLVLPRFDAMRRSSMLVKFSFKEIEVATNNFSIDNVIGSGGYGNVYKGVLLDGSEVAFKRFKKLSEDGENDFMHELEVIASVRHVNLVALRGYCTVSTKHEGYQRIIICDLMKNGSLYDHLFASKGEKLSWPVRQNIALGTAKGLAYLHYGVQPAIIHRDIKASNILLDEGFEPKVADFGLARFSPDGITHLSTGVAGTIGYVSPEYALYGQLNEKSDVYSFGIVLLELLSGKKAVMAVNNDEPPIILSDWAWLLVGENRTLDVIDENIPHLGPPEVLKKYVLIALICSHPKLSVRPTMDQVVKLLDSDAPLPVIPERPVSLIADLNAFEQSLSSFDSGAYLSTSTSGYSRKYNGSSHS</sequence>
<keyword evidence="20" id="KW-1185">Reference proteome</keyword>
<dbReference type="AlphaFoldDB" id="A0AAV3P1L4"/>
<comment type="caution">
    <text evidence="19">The sequence shown here is derived from an EMBL/GenBank/DDBJ whole genome shotgun (WGS) entry which is preliminary data.</text>
</comment>
<evidence type="ECO:0000256" key="7">
    <source>
        <dbReference type="ARBA" id="ARBA00022741"/>
    </source>
</evidence>
<evidence type="ECO:0000256" key="17">
    <source>
        <dbReference type="SAM" id="Phobius"/>
    </source>
</evidence>
<dbReference type="SMART" id="SM00220">
    <property type="entry name" value="S_TKc"/>
    <property type="match status" value="1"/>
</dbReference>
<keyword evidence="8" id="KW-0418">Kinase</keyword>
<name>A0AAV3P1L4_LITER</name>
<protein>
    <recommendedName>
        <fullName evidence="2">non-specific serine/threonine protein kinase</fullName>
        <ecNumber evidence="2">2.7.11.1</ecNumber>
    </recommendedName>
</protein>
<accession>A0AAV3P1L4</accession>
<feature type="binding site" evidence="16">
    <location>
        <position position="329"/>
    </location>
    <ligand>
        <name>ATP</name>
        <dbReference type="ChEBI" id="CHEBI:30616"/>
    </ligand>
</feature>
<dbReference type="EC" id="2.7.11.1" evidence="2"/>
<keyword evidence="13" id="KW-0325">Glycoprotein</keyword>
<evidence type="ECO:0000256" key="9">
    <source>
        <dbReference type="ARBA" id="ARBA00022840"/>
    </source>
</evidence>
<keyword evidence="11 17" id="KW-0472">Membrane</keyword>
<feature type="transmembrane region" description="Helical" evidence="17">
    <location>
        <begin position="234"/>
        <end position="255"/>
    </location>
</feature>
<feature type="transmembrane region" description="Helical" evidence="17">
    <location>
        <begin position="6"/>
        <end position="26"/>
    </location>
</feature>
<organism evidence="19 20">
    <name type="scientific">Lithospermum erythrorhizon</name>
    <name type="common">Purple gromwell</name>
    <name type="synonym">Lithospermum officinale var. erythrorhizon</name>
    <dbReference type="NCBI Taxonomy" id="34254"/>
    <lineage>
        <taxon>Eukaryota</taxon>
        <taxon>Viridiplantae</taxon>
        <taxon>Streptophyta</taxon>
        <taxon>Embryophyta</taxon>
        <taxon>Tracheophyta</taxon>
        <taxon>Spermatophyta</taxon>
        <taxon>Magnoliopsida</taxon>
        <taxon>eudicotyledons</taxon>
        <taxon>Gunneridae</taxon>
        <taxon>Pentapetalae</taxon>
        <taxon>asterids</taxon>
        <taxon>lamiids</taxon>
        <taxon>Boraginales</taxon>
        <taxon>Boraginaceae</taxon>
        <taxon>Boraginoideae</taxon>
        <taxon>Lithospermeae</taxon>
        <taxon>Lithospermum</taxon>
    </lineage>
</organism>
<evidence type="ECO:0000256" key="5">
    <source>
        <dbReference type="ARBA" id="ARBA00022692"/>
    </source>
</evidence>
<evidence type="ECO:0000256" key="14">
    <source>
        <dbReference type="ARBA" id="ARBA00047899"/>
    </source>
</evidence>
<evidence type="ECO:0000256" key="1">
    <source>
        <dbReference type="ARBA" id="ARBA00004479"/>
    </source>
</evidence>